<accession>A0A918EFV4</accession>
<organism evidence="6 7">
    <name type="scientific">Saccharothrix coeruleofusca</name>
    <dbReference type="NCBI Taxonomy" id="33919"/>
    <lineage>
        <taxon>Bacteria</taxon>
        <taxon>Bacillati</taxon>
        <taxon>Actinomycetota</taxon>
        <taxon>Actinomycetes</taxon>
        <taxon>Pseudonocardiales</taxon>
        <taxon>Pseudonocardiaceae</taxon>
        <taxon>Saccharothrix</taxon>
    </lineage>
</organism>
<dbReference type="InterPro" id="IPR016161">
    <property type="entry name" value="Ald_DH/histidinol_DH"/>
</dbReference>
<dbReference type="InterPro" id="IPR050740">
    <property type="entry name" value="Aldehyde_DH_Superfamily"/>
</dbReference>
<dbReference type="InterPro" id="IPR029510">
    <property type="entry name" value="Ald_DH_CS_GLU"/>
</dbReference>
<dbReference type="Gene3D" id="3.40.605.10">
    <property type="entry name" value="Aldehyde Dehydrogenase, Chain A, domain 1"/>
    <property type="match status" value="1"/>
</dbReference>
<gene>
    <name evidence="6" type="ORF">GCM10010185_46740</name>
</gene>
<dbReference type="InterPro" id="IPR016162">
    <property type="entry name" value="Ald_DH_N"/>
</dbReference>
<evidence type="ECO:0000256" key="4">
    <source>
        <dbReference type="RuleBase" id="RU003345"/>
    </source>
</evidence>
<comment type="similarity">
    <text evidence="1 4">Belongs to the aldehyde dehydrogenase family.</text>
</comment>
<dbReference type="InterPro" id="IPR015590">
    <property type="entry name" value="Aldehyde_DH_dom"/>
</dbReference>
<evidence type="ECO:0000256" key="2">
    <source>
        <dbReference type="ARBA" id="ARBA00023002"/>
    </source>
</evidence>
<dbReference type="GO" id="GO:0004777">
    <property type="term" value="F:succinate-semialdehyde dehydrogenase (NAD+) activity"/>
    <property type="evidence" value="ECO:0007669"/>
    <property type="project" value="TreeGrafter"/>
</dbReference>
<dbReference type="Gene3D" id="3.40.309.10">
    <property type="entry name" value="Aldehyde Dehydrogenase, Chain A, domain 2"/>
    <property type="match status" value="1"/>
</dbReference>
<evidence type="ECO:0000256" key="1">
    <source>
        <dbReference type="ARBA" id="ARBA00009986"/>
    </source>
</evidence>
<sequence>MPEHDVISRVPKGVLVNGRSRPAARGGTLVVEDPATGEPLCEVADGTPEDGMAALEAAVAAQESWAATPPRRRGEVLRRAHDLLVERAEEFALLITLEMGKSLAESRAEVEYGANYLRWFGEEAVRIDGSWKVGEDGTARVLVTRQPVGPCLLITPWNAPLAMPARKIGPAVAAGCTMVVKPAPQTPLTTLALAELLGEAGLPDGVLNVVPTSRAAEVTEPLLRDGRLRKLSFTGSTPVGRLLLAQAAGTVLRTSMELGGNAPFIVCDDADLDAAVDGAMIAKLRNIGEACVAANRFLVHADVAEEFSEKLVARMGELTVGAGTDPACDLGPLIDQRQRRRVADLVDDTVVAGGRLRAGGVLPAGRGYFYPPTVLTDVPEGCRITEEEIFGPVAAIRTFTTEAEALRAANDTEFGLVGYLYTRDLDRALRMSERLETGMVGLNRGYVSDPSAPFGGVKQSGIGREGGDSGIDEYLEQKYVAVNVATGGAR</sequence>
<evidence type="ECO:0000313" key="6">
    <source>
        <dbReference type="EMBL" id="GGP68530.1"/>
    </source>
</evidence>
<dbReference type="PANTHER" id="PTHR43353">
    <property type="entry name" value="SUCCINATE-SEMIALDEHYDE DEHYDROGENASE, MITOCHONDRIAL"/>
    <property type="match status" value="1"/>
</dbReference>
<dbReference type="FunFam" id="3.40.605.10:FF:000007">
    <property type="entry name" value="NAD/NADP-dependent betaine aldehyde dehydrogenase"/>
    <property type="match status" value="1"/>
</dbReference>
<name>A0A918EFV4_9PSEU</name>
<dbReference type="FunFam" id="3.40.605.10:FF:000026">
    <property type="entry name" value="Aldehyde dehydrogenase, putative"/>
    <property type="match status" value="1"/>
</dbReference>
<dbReference type="PROSITE" id="PS00687">
    <property type="entry name" value="ALDEHYDE_DEHYDR_GLU"/>
    <property type="match status" value="1"/>
</dbReference>
<dbReference type="Proteomes" id="UP000639606">
    <property type="component" value="Unassembled WGS sequence"/>
</dbReference>
<dbReference type="CDD" id="cd07103">
    <property type="entry name" value="ALDH_F5_SSADH_GabD"/>
    <property type="match status" value="1"/>
</dbReference>
<reference evidence="6" key="1">
    <citation type="journal article" date="2014" name="Int. J. Syst. Evol. Microbiol.">
        <title>Complete genome sequence of Corynebacterium casei LMG S-19264T (=DSM 44701T), isolated from a smear-ripened cheese.</title>
        <authorList>
            <consortium name="US DOE Joint Genome Institute (JGI-PGF)"/>
            <person name="Walter F."/>
            <person name="Albersmeier A."/>
            <person name="Kalinowski J."/>
            <person name="Ruckert C."/>
        </authorList>
    </citation>
    <scope>NUCLEOTIDE SEQUENCE</scope>
    <source>
        <strain evidence="6">JCM 3313</strain>
    </source>
</reference>
<dbReference type="AlphaFoldDB" id="A0A918EFV4"/>
<reference evidence="6" key="2">
    <citation type="submission" date="2020-09" db="EMBL/GenBank/DDBJ databases">
        <authorList>
            <person name="Sun Q."/>
            <person name="Ohkuma M."/>
        </authorList>
    </citation>
    <scope>NUCLEOTIDE SEQUENCE</scope>
    <source>
        <strain evidence="6">JCM 3313</strain>
    </source>
</reference>
<feature type="active site" evidence="3">
    <location>
        <position position="257"/>
    </location>
</feature>
<dbReference type="FunFam" id="3.40.309.10:FF:000004">
    <property type="entry name" value="Succinate-semialdehyde dehydrogenase I"/>
    <property type="match status" value="1"/>
</dbReference>
<dbReference type="InterPro" id="IPR016163">
    <property type="entry name" value="Ald_DH_C"/>
</dbReference>
<dbReference type="PANTHER" id="PTHR43353:SF5">
    <property type="entry name" value="SUCCINATE-SEMIALDEHYDE DEHYDROGENASE, MITOCHONDRIAL"/>
    <property type="match status" value="1"/>
</dbReference>
<comment type="caution">
    <text evidence="6">The sequence shown here is derived from an EMBL/GenBank/DDBJ whole genome shotgun (WGS) entry which is preliminary data.</text>
</comment>
<proteinExistence type="inferred from homology"/>
<keyword evidence="7" id="KW-1185">Reference proteome</keyword>
<dbReference type="GO" id="GO:0009450">
    <property type="term" value="P:gamma-aminobutyric acid catabolic process"/>
    <property type="evidence" value="ECO:0007669"/>
    <property type="project" value="TreeGrafter"/>
</dbReference>
<dbReference type="Pfam" id="PF00171">
    <property type="entry name" value="Aldedh"/>
    <property type="match status" value="1"/>
</dbReference>
<feature type="domain" description="Aldehyde dehydrogenase" evidence="5">
    <location>
        <begin position="27"/>
        <end position="480"/>
    </location>
</feature>
<keyword evidence="2 4" id="KW-0560">Oxidoreductase</keyword>
<protein>
    <submittedName>
        <fullName evidence="6">NAD-dependent succinate-semialdehyde dehydrogenase</fullName>
    </submittedName>
</protein>
<evidence type="ECO:0000313" key="7">
    <source>
        <dbReference type="Proteomes" id="UP000639606"/>
    </source>
</evidence>
<evidence type="ECO:0000256" key="3">
    <source>
        <dbReference type="PROSITE-ProRule" id="PRU10007"/>
    </source>
</evidence>
<dbReference type="SUPFAM" id="SSF53720">
    <property type="entry name" value="ALDH-like"/>
    <property type="match status" value="1"/>
</dbReference>
<evidence type="ECO:0000259" key="5">
    <source>
        <dbReference type="Pfam" id="PF00171"/>
    </source>
</evidence>
<dbReference type="EMBL" id="BMRG01000010">
    <property type="protein sequence ID" value="GGP68530.1"/>
    <property type="molecule type" value="Genomic_DNA"/>
</dbReference>